<dbReference type="SMR" id="A2FW05"/>
<dbReference type="InParanoid" id="A2FW05"/>
<dbReference type="RefSeq" id="XP_001303844.1">
    <property type="nucleotide sequence ID" value="XM_001303843.1"/>
</dbReference>
<evidence type="ECO:0000313" key="2">
    <source>
        <dbReference type="Proteomes" id="UP000001542"/>
    </source>
</evidence>
<keyword evidence="2" id="KW-1185">Reference proteome</keyword>
<evidence type="ECO:0008006" key="3">
    <source>
        <dbReference type="Google" id="ProtNLM"/>
    </source>
</evidence>
<dbReference type="EMBL" id="DS114073">
    <property type="protein sequence ID" value="EAX90914.1"/>
    <property type="molecule type" value="Genomic_DNA"/>
</dbReference>
<organism evidence="1 2">
    <name type="scientific">Trichomonas vaginalis (strain ATCC PRA-98 / G3)</name>
    <dbReference type="NCBI Taxonomy" id="412133"/>
    <lineage>
        <taxon>Eukaryota</taxon>
        <taxon>Metamonada</taxon>
        <taxon>Parabasalia</taxon>
        <taxon>Trichomonadida</taxon>
        <taxon>Trichomonadidae</taxon>
        <taxon>Trichomonas</taxon>
    </lineage>
</organism>
<accession>A2FW05</accession>
<dbReference type="VEuPathDB" id="TrichDB:TVAG_469890"/>
<reference evidence="1" key="1">
    <citation type="submission" date="2006-10" db="EMBL/GenBank/DDBJ databases">
        <authorList>
            <person name="Amadeo P."/>
            <person name="Zhao Q."/>
            <person name="Wortman J."/>
            <person name="Fraser-Liggett C."/>
            <person name="Carlton J."/>
        </authorList>
    </citation>
    <scope>NUCLEOTIDE SEQUENCE</scope>
    <source>
        <strain evidence="1">G3</strain>
    </source>
</reference>
<dbReference type="VEuPathDB" id="TrichDB:TVAGG3_1021450"/>
<evidence type="ECO:0000313" key="1">
    <source>
        <dbReference type="EMBL" id="EAX90914.1"/>
    </source>
</evidence>
<protein>
    <recommendedName>
        <fullName evidence="3">BTB domain-containing protein</fullName>
    </recommendedName>
</protein>
<proteinExistence type="predicted"/>
<dbReference type="AlphaFoldDB" id="A2FW05"/>
<reference evidence="1" key="2">
    <citation type="journal article" date="2007" name="Science">
        <title>Draft genome sequence of the sexually transmitted pathogen Trichomonas vaginalis.</title>
        <authorList>
            <person name="Carlton J.M."/>
            <person name="Hirt R.P."/>
            <person name="Silva J.C."/>
            <person name="Delcher A.L."/>
            <person name="Schatz M."/>
            <person name="Zhao Q."/>
            <person name="Wortman J.R."/>
            <person name="Bidwell S.L."/>
            <person name="Alsmark U.C.M."/>
            <person name="Besteiro S."/>
            <person name="Sicheritz-Ponten T."/>
            <person name="Noel C.J."/>
            <person name="Dacks J.B."/>
            <person name="Foster P.G."/>
            <person name="Simillion C."/>
            <person name="Van de Peer Y."/>
            <person name="Miranda-Saavedra D."/>
            <person name="Barton G.J."/>
            <person name="Westrop G.D."/>
            <person name="Mueller S."/>
            <person name="Dessi D."/>
            <person name="Fiori P.L."/>
            <person name="Ren Q."/>
            <person name="Paulsen I."/>
            <person name="Zhang H."/>
            <person name="Bastida-Corcuera F.D."/>
            <person name="Simoes-Barbosa A."/>
            <person name="Brown M.T."/>
            <person name="Hayes R.D."/>
            <person name="Mukherjee M."/>
            <person name="Okumura C.Y."/>
            <person name="Schneider R."/>
            <person name="Smith A.J."/>
            <person name="Vanacova S."/>
            <person name="Villalvazo M."/>
            <person name="Haas B.J."/>
            <person name="Pertea M."/>
            <person name="Feldblyum T.V."/>
            <person name="Utterback T.R."/>
            <person name="Shu C.L."/>
            <person name="Osoegawa K."/>
            <person name="de Jong P.J."/>
            <person name="Hrdy I."/>
            <person name="Horvathova L."/>
            <person name="Zubacova Z."/>
            <person name="Dolezal P."/>
            <person name="Malik S.B."/>
            <person name="Logsdon J.M. Jr."/>
            <person name="Henze K."/>
            <person name="Gupta A."/>
            <person name="Wang C.C."/>
            <person name="Dunne R.L."/>
            <person name="Upcroft J.A."/>
            <person name="Upcroft P."/>
            <person name="White O."/>
            <person name="Salzberg S.L."/>
            <person name="Tang P."/>
            <person name="Chiu C.-H."/>
            <person name="Lee Y.-S."/>
            <person name="Embley T.M."/>
            <person name="Coombs G.H."/>
            <person name="Mottram J.C."/>
            <person name="Tachezy J."/>
            <person name="Fraser-Liggett C.M."/>
            <person name="Johnson P.J."/>
        </authorList>
    </citation>
    <scope>NUCLEOTIDE SEQUENCE [LARGE SCALE GENOMIC DNA]</scope>
    <source>
        <strain evidence="1">G3</strain>
    </source>
</reference>
<dbReference type="InterPro" id="IPR011333">
    <property type="entry name" value="SKP1/BTB/POZ_sf"/>
</dbReference>
<sequence length="438" mass="51558">MVQITKFCNELKRANVITECGAFHMKINDRIIKTKKSSAICFSDLIKEKYFIDKSITSMETHLDIICQDSIDIVLNFIETGKLEFSGDESHLHDIFEIGKYFGNQLLTQIYCEHVKSDESLTNENVFKKYEIFAFENDSTAMNECIEYISSHFYCLNEEEIIRNFVKNGFEFCEKILTSKQLKIENEDKLSFILLEICKMNRSLFDLFGYVKLQFCSSKFFDEIYNFSVENSFESNLLTIYNETLKNYHSNIRDHIEISNKSLISFEKHLTQNKLKVSDQSISFEYAPIIVERKIVEKVSKEIQMEMTASSVNDRSFFDINSYSDDNNDFFTNNVPNSWLKAELKGYQLKPNSYFIRSTYYTSNLLRNWKLEGIKEDGTSVVLENNYYNFSKKEIKEFPLQTNYYFVAFKITQTGKNAYDDDYFLINVFDFKGELIKI</sequence>
<gene>
    <name evidence="1" type="ORF">TVAG_469890</name>
</gene>
<dbReference type="Gene3D" id="3.30.710.10">
    <property type="entry name" value="Potassium Channel Kv1.1, Chain A"/>
    <property type="match status" value="1"/>
</dbReference>
<dbReference type="Proteomes" id="UP000001542">
    <property type="component" value="Unassembled WGS sequence"/>
</dbReference>
<name>A2FW05_TRIV3</name>
<dbReference type="KEGG" id="tva:4748607"/>